<dbReference type="RefSeq" id="WP_264714388.1">
    <property type="nucleotide sequence ID" value="NZ_JAPDNT010000010.1"/>
</dbReference>
<keyword evidence="1" id="KW-1133">Transmembrane helix</keyword>
<dbReference type="Pfam" id="PF06170">
    <property type="entry name" value="DUF983"/>
    <property type="match status" value="1"/>
</dbReference>
<proteinExistence type="predicted"/>
<feature type="transmembrane region" description="Helical" evidence="1">
    <location>
        <begin position="79"/>
        <end position="99"/>
    </location>
</feature>
<sequence>MQTNSIWTGIRRGLARRCPACGQGRLFSGFLKVRQPCEACGTDNTVYPSDDMPPYLTIVVVGHVIVPLFMWVDHAYEPAMWLQFAVWLPLTALMSLLLLPPLKGGVVGLCWATGMTRQDPAR</sequence>
<feature type="transmembrane region" description="Helical" evidence="1">
    <location>
        <begin position="52"/>
        <end position="72"/>
    </location>
</feature>
<evidence type="ECO:0000256" key="1">
    <source>
        <dbReference type="SAM" id="Phobius"/>
    </source>
</evidence>
<accession>A0AA42CG53</accession>
<dbReference type="Proteomes" id="UP001165679">
    <property type="component" value="Unassembled WGS sequence"/>
</dbReference>
<keyword evidence="3" id="KW-1185">Reference proteome</keyword>
<evidence type="ECO:0000313" key="3">
    <source>
        <dbReference type="Proteomes" id="UP001165679"/>
    </source>
</evidence>
<reference evidence="2" key="2">
    <citation type="submission" date="2022-10" db="EMBL/GenBank/DDBJ databases">
        <authorList>
            <person name="Trinh H.N."/>
        </authorList>
    </citation>
    <scope>NUCLEOTIDE SEQUENCE</scope>
    <source>
        <strain evidence="2">RN2-1</strain>
    </source>
</reference>
<name>A0AA42CG53_9PROT</name>
<gene>
    <name evidence="2" type="ORF">OL599_13860</name>
</gene>
<keyword evidence="1" id="KW-0812">Transmembrane</keyword>
<dbReference type="AlphaFoldDB" id="A0AA42CG53"/>
<organism evidence="2 3">
    <name type="scientific">Limobrevibacterium gyesilva</name>
    <dbReference type="NCBI Taxonomy" id="2991712"/>
    <lineage>
        <taxon>Bacteria</taxon>
        <taxon>Pseudomonadati</taxon>
        <taxon>Pseudomonadota</taxon>
        <taxon>Alphaproteobacteria</taxon>
        <taxon>Acetobacterales</taxon>
        <taxon>Acetobacteraceae</taxon>
        <taxon>Limobrevibacterium</taxon>
    </lineage>
</organism>
<dbReference type="EMBL" id="JAPDNT010000010">
    <property type="protein sequence ID" value="MCW3475666.1"/>
    <property type="molecule type" value="Genomic_DNA"/>
</dbReference>
<protein>
    <submittedName>
        <fullName evidence="2">DUF983 domain-containing protein</fullName>
    </submittedName>
</protein>
<evidence type="ECO:0000313" key="2">
    <source>
        <dbReference type="EMBL" id="MCW3475666.1"/>
    </source>
</evidence>
<dbReference type="InterPro" id="IPR009325">
    <property type="entry name" value="DUF983"/>
</dbReference>
<comment type="caution">
    <text evidence="2">The sequence shown here is derived from an EMBL/GenBank/DDBJ whole genome shotgun (WGS) entry which is preliminary data.</text>
</comment>
<keyword evidence="1" id="KW-0472">Membrane</keyword>
<reference evidence="2" key="1">
    <citation type="submission" date="2022-09" db="EMBL/GenBank/DDBJ databases">
        <title>Rhodovastum sp. nov. RN2-1 isolated from soil in Seongnam, South Korea.</title>
        <authorList>
            <person name="Le N.T."/>
        </authorList>
    </citation>
    <scope>NUCLEOTIDE SEQUENCE</scope>
    <source>
        <strain evidence="2">RN2-1</strain>
    </source>
</reference>